<feature type="domain" description="EGF-like" evidence="9">
    <location>
        <begin position="155"/>
        <end position="195"/>
    </location>
</feature>
<accession>A0A085NUB1</accession>
<dbReference type="PROSITE" id="PS00022">
    <property type="entry name" value="EGF_1"/>
    <property type="match status" value="1"/>
</dbReference>
<feature type="disulfide bond" evidence="7">
    <location>
        <begin position="301"/>
        <end position="318"/>
    </location>
</feature>
<evidence type="ECO:0000256" key="3">
    <source>
        <dbReference type="ARBA" id="ARBA00022536"/>
    </source>
</evidence>
<dbReference type="Gene3D" id="2.10.25.10">
    <property type="entry name" value="Laminin"/>
    <property type="match status" value="1"/>
</dbReference>
<dbReference type="PANTHER" id="PTHR15382:SF8">
    <property type="entry name" value="CANOPY B"/>
    <property type="match status" value="1"/>
</dbReference>
<comment type="similarity">
    <text evidence="2">Belongs to the canopy family.</text>
</comment>
<dbReference type="PANTHER" id="PTHR15382">
    <property type="entry name" value="CTG4A-RELATED"/>
    <property type="match status" value="1"/>
</dbReference>
<protein>
    <recommendedName>
        <fullName evidence="9">EGF-like domain-containing protein</fullName>
    </recommendedName>
</protein>
<dbReference type="CDD" id="cd00054">
    <property type="entry name" value="EGF_CA"/>
    <property type="match status" value="1"/>
</dbReference>
<feature type="non-terminal residue" evidence="10">
    <location>
        <position position="406"/>
    </location>
</feature>
<evidence type="ECO:0000313" key="10">
    <source>
        <dbReference type="EMBL" id="KFD73057.1"/>
    </source>
</evidence>
<dbReference type="AlphaFoldDB" id="A0A085NUB1"/>
<dbReference type="SUPFAM" id="SSF57184">
    <property type="entry name" value="Growth factor receptor domain"/>
    <property type="match status" value="1"/>
</dbReference>
<dbReference type="InterPro" id="IPR000152">
    <property type="entry name" value="EGF-type_Asp/Asn_hydroxyl_site"/>
</dbReference>
<feature type="chain" id="PRO_5001796174" description="EGF-like domain-containing protein" evidence="8">
    <location>
        <begin position="30"/>
        <end position="406"/>
    </location>
</feature>
<keyword evidence="3 7" id="KW-0245">EGF-like domain</keyword>
<organism evidence="10">
    <name type="scientific">Trichuris suis</name>
    <name type="common">pig whipworm</name>
    <dbReference type="NCBI Taxonomy" id="68888"/>
    <lineage>
        <taxon>Eukaryota</taxon>
        <taxon>Metazoa</taxon>
        <taxon>Ecdysozoa</taxon>
        <taxon>Nematoda</taxon>
        <taxon>Enoplea</taxon>
        <taxon>Dorylaimia</taxon>
        <taxon>Trichinellida</taxon>
        <taxon>Trichuridae</taxon>
        <taxon>Trichuris</taxon>
    </lineage>
</organism>
<feature type="domain" description="EGF-like" evidence="9">
    <location>
        <begin position="292"/>
        <end position="332"/>
    </location>
</feature>
<comment type="similarity">
    <text evidence="1">Belongs to the CRELD family.</text>
</comment>
<comment type="caution">
    <text evidence="7">Lacks conserved residue(s) required for the propagation of feature annotation.</text>
</comment>
<dbReference type="PROSITE" id="PS00010">
    <property type="entry name" value="ASX_HYDROXYL"/>
    <property type="match status" value="1"/>
</dbReference>
<evidence type="ECO:0000256" key="8">
    <source>
        <dbReference type="SAM" id="SignalP"/>
    </source>
</evidence>
<evidence type="ECO:0000256" key="2">
    <source>
        <dbReference type="ARBA" id="ARBA00007285"/>
    </source>
</evidence>
<keyword evidence="5" id="KW-0677">Repeat</keyword>
<evidence type="ECO:0000259" key="9">
    <source>
        <dbReference type="PROSITE" id="PS50026"/>
    </source>
</evidence>
<dbReference type="InterPro" id="IPR002049">
    <property type="entry name" value="LE_dom"/>
</dbReference>
<sequence length="406" mass="45770">MSWPGGSLHNGLLVLHTVLPILLASSVSSENDIPDHCDVCRIVASGFLKGLKKTEASHFAGGNTDWEDKHLGKYAESETRFIEILEMACPEKYDHPGMSVKKTEAKCHSMIEQQEELLEKWFYRLRISIPDLFQWLCIDQMKVCCPRNRFGPECTSCPGDTSRPCFGNGACHGSGTRFGTGKCVCHAGYQGKLCRKCAHNYYAVHENQTHSVTMLVKAVVKRVVPTAARIASLVGVWFPAKDVKVILFLFLLAYRWKIVTPIGNTQLTELDFVWAYRSSPKQSQRILVLQNDIDECESSPCSASTFERCENTPGSYKCECVEAFRREDGICIPDPDVIMNDPRYSQDRSSVGVTSNDMKQLRPDVVDEFIISIKRKLSYQARDVYDLIIAIIAENDMYNHDELCVT</sequence>
<reference evidence="10" key="1">
    <citation type="journal article" date="2014" name="Nat. Genet.">
        <title>Genome and transcriptome of the porcine whipworm Trichuris suis.</title>
        <authorList>
            <person name="Jex A.R."/>
            <person name="Nejsum P."/>
            <person name="Schwarz E.M."/>
            <person name="Hu L."/>
            <person name="Young N.D."/>
            <person name="Hall R.S."/>
            <person name="Korhonen P.K."/>
            <person name="Liao S."/>
            <person name="Thamsborg S."/>
            <person name="Xia J."/>
            <person name="Xu P."/>
            <person name="Wang S."/>
            <person name="Scheerlinck J.P."/>
            <person name="Hofmann A."/>
            <person name="Sternberg P.W."/>
            <person name="Wang J."/>
            <person name="Gasser R.B."/>
        </authorList>
    </citation>
    <scope>NUCLEOTIDE SEQUENCE [LARGE SCALE GENOMIC DNA]</scope>
    <source>
        <strain evidence="10">DCEP-RM93F</strain>
    </source>
</reference>
<evidence type="ECO:0000256" key="5">
    <source>
        <dbReference type="ARBA" id="ARBA00022737"/>
    </source>
</evidence>
<dbReference type="GO" id="GO:0005509">
    <property type="term" value="F:calcium ion binding"/>
    <property type="evidence" value="ECO:0007669"/>
    <property type="project" value="InterPro"/>
</dbReference>
<dbReference type="SMART" id="SM00179">
    <property type="entry name" value="EGF_CA"/>
    <property type="match status" value="1"/>
</dbReference>
<dbReference type="InterPro" id="IPR001881">
    <property type="entry name" value="EGF-like_Ca-bd_dom"/>
</dbReference>
<keyword evidence="4 8" id="KW-0732">Signal</keyword>
<dbReference type="InterPro" id="IPR021852">
    <property type="entry name" value="DUF3456"/>
</dbReference>
<evidence type="ECO:0000256" key="6">
    <source>
        <dbReference type="ARBA" id="ARBA00023157"/>
    </source>
</evidence>
<feature type="signal peptide" evidence="8">
    <location>
        <begin position="1"/>
        <end position="29"/>
    </location>
</feature>
<dbReference type="CDD" id="cd00055">
    <property type="entry name" value="EGF_Lam"/>
    <property type="match status" value="1"/>
</dbReference>
<dbReference type="PROSITE" id="PS01187">
    <property type="entry name" value="EGF_CA"/>
    <property type="match status" value="1"/>
</dbReference>
<evidence type="ECO:0000256" key="1">
    <source>
        <dbReference type="ARBA" id="ARBA00005897"/>
    </source>
</evidence>
<keyword evidence="6 7" id="KW-1015">Disulfide bond</keyword>
<name>A0A085NUB1_9BILA</name>
<proteinExistence type="inferred from homology"/>
<dbReference type="InterPro" id="IPR000742">
    <property type="entry name" value="EGF"/>
</dbReference>
<dbReference type="InterPro" id="IPR018097">
    <property type="entry name" value="EGF_Ca-bd_CS"/>
</dbReference>
<dbReference type="EMBL" id="KL367475">
    <property type="protein sequence ID" value="KFD73057.1"/>
    <property type="molecule type" value="Genomic_DNA"/>
</dbReference>
<gene>
    <name evidence="10" type="ORF">M514_00186</name>
</gene>
<dbReference type="SMART" id="SM00181">
    <property type="entry name" value="EGF"/>
    <property type="match status" value="2"/>
</dbReference>
<dbReference type="Proteomes" id="UP000030758">
    <property type="component" value="Unassembled WGS sequence"/>
</dbReference>
<dbReference type="PROSITE" id="PS50026">
    <property type="entry name" value="EGF_3"/>
    <property type="match status" value="2"/>
</dbReference>
<evidence type="ECO:0000256" key="7">
    <source>
        <dbReference type="PROSITE-ProRule" id="PRU00076"/>
    </source>
</evidence>
<evidence type="ECO:0000256" key="4">
    <source>
        <dbReference type="ARBA" id="ARBA00022729"/>
    </source>
</evidence>
<dbReference type="Pfam" id="PF11938">
    <property type="entry name" value="DUF3456"/>
    <property type="match status" value="1"/>
</dbReference>
<dbReference type="InterPro" id="IPR009030">
    <property type="entry name" value="Growth_fac_rcpt_cys_sf"/>
</dbReference>
<feature type="disulfide bond" evidence="7">
    <location>
        <begin position="185"/>
        <end position="194"/>
    </location>
</feature>